<evidence type="ECO:0000313" key="6">
    <source>
        <dbReference type="EMBL" id="CCB87902.1"/>
    </source>
</evidence>
<name>F8L521_SIMNZ</name>
<evidence type="ECO:0000259" key="5">
    <source>
        <dbReference type="PROSITE" id="PS50059"/>
    </source>
</evidence>
<evidence type="ECO:0000256" key="2">
    <source>
        <dbReference type="ARBA" id="ARBA00023110"/>
    </source>
</evidence>
<sequence length="222" mass="25385">MMIWNKWCFFLATFLSLTCCCSEENKNEPIQKHQSEVSEDLAQLLWNIMQTYEGEYSFKELVVNLWKLNAGRQESKALDECFASLMESLEKKAIDQEIINLQIADSYLQKLKTMNDIHELVQNKLYYKIIIPGTGEAVKDLSRSSPLISFKEKTINGEILSENTSGIRLPFSEVIAGLQNGLEGIRVGEKREIFIHPDLAYGEFPKPEPYSLIVIEVTLISL</sequence>
<dbReference type="Proteomes" id="UP000000496">
    <property type="component" value="Chromosome gsn.131"/>
</dbReference>
<dbReference type="PROSITE" id="PS50059">
    <property type="entry name" value="FKBP_PPIASE"/>
    <property type="match status" value="1"/>
</dbReference>
<keyword evidence="2 3" id="KW-0697">Rotamase</keyword>
<evidence type="ECO:0000256" key="3">
    <source>
        <dbReference type="PROSITE-ProRule" id="PRU00277"/>
    </source>
</evidence>
<dbReference type="AlphaFoldDB" id="F8L521"/>
<dbReference type="GO" id="GO:0003755">
    <property type="term" value="F:peptidyl-prolyl cis-trans isomerase activity"/>
    <property type="evidence" value="ECO:0007669"/>
    <property type="project" value="UniProtKB-UniRule"/>
</dbReference>
<gene>
    <name evidence="6" type="primary">mip-B</name>
    <name evidence="6" type="ordered locus">SNE_A00240</name>
</gene>
<evidence type="ECO:0000256" key="4">
    <source>
        <dbReference type="RuleBase" id="RU003915"/>
    </source>
</evidence>
<reference evidence="6 7" key="1">
    <citation type="journal article" date="2011" name="Mol. Biol. Evol.">
        <title>Unity in variety--the pan-genome of the Chlamydiae.</title>
        <authorList>
            <person name="Collingro A."/>
            <person name="Tischler P."/>
            <person name="Weinmaier T."/>
            <person name="Penz T."/>
            <person name="Heinz E."/>
            <person name="Brunham R.C."/>
            <person name="Read T.D."/>
            <person name="Bavoil P.M."/>
            <person name="Sachse K."/>
            <person name="Kahane S."/>
            <person name="Friedman M.G."/>
            <person name="Rattei T."/>
            <person name="Myers G.S."/>
            <person name="Horn M."/>
        </authorList>
    </citation>
    <scope>NUCLEOTIDE SEQUENCE [LARGE SCALE GENOMIC DNA]</scope>
    <source>
        <strain evidence="7">ATCC VR-1471 / Z</strain>
    </source>
</reference>
<dbReference type="STRING" id="331113.SNE_A00240"/>
<dbReference type="InterPro" id="IPR046357">
    <property type="entry name" value="PPIase_dom_sf"/>
</dbReference>
<feature type="domain" description="PPIase FKBP-type" evidence="5">
    <location>
        <begin position="143"/>
        <end position="222"/>
    </location>
</feature>
<comment type="similarity">
    <text evidence="4">Belongs to the FKBP-type PPIase family.</text>
</comment>
<dbReference type="SUPFAM" id="SSF54534">
    <property type="entry name" value="FKBP-like"/>
    <property type="match status" value="1"/>
</dbReference>
<evidence type="ECO:0000256" key="1">
    <source>
        <dbReference type="ARBA" id="ARBA00000971"/>
    </source>
</evidence>
<keyword evidence="7" id="KW-1185">Reference proteome</keyword>
<comment type="catalytic activity">
    <reaction evidence="1 3 4">
        <text>[protein]-peptidylproline (omega=180) = [protein]-peptidylproline (omega=0)</text>
        <dbReference type="Rhea" id="RHEA:16237"/>
        <dbReference type="Rhea" id="RHEA-COMP:10747"/>
        <dbReference type="Rhea" id="RHEA-COMP:10748"/>
        <dbReference type="ChEBI" id="CHEBI:83833"/>
        <dbReference type="ChEBI" id="CHEBI:83834"/>
        <dbReference type="EC" id="5.2.1.8"/>
    </reaction>
</comment>
<accession>F8L521</accession>
<dbReference type="InterPro" id="IPR001179">
    <property type="entry name" value="PPIase_FKBP_dom"/>
</dbReference>
<proteinExistence type="inferred from homology"/>
<evidence type="ECO:0000313" key="7">
    <source>
        <dbReference type="Proteomes" id="UP000000496"/>
    </source>
</evidence>
<dbReference type="Pfam" id="PF00254">
    <property type="entry name" value="FKBP_C"/>
    <property type="match status" value="1"/>
</dbReference>
<dbReference type="eggNOG" id="COG0545">
    <property type="taxonomic scope" value="Bacteria"/>
</dbReference>
<organism evidence="6 7">
    <name type="scientific">Simkania negevensis (strain ATCC VR-1471 / DSM 27360 / Z)</name>
    <dbReference type="NCBI Taxonomy" id="331113"/>
    <lineage>
        <taxon>Bacteria</taxon>
        <taxon>Pseudomonadati</taxon>
        <taxon>Chlamydiota</taxon>
        <taxon>Chlamydiia</taxon>
        <taxon>Parachlamydiales</taxon>
        <taxon>Simkaniaceae</taxon>
        <taxon>Simkania</taxon>
    </lineage>
</organism>
<dbReference type="OrthoDB" id="9814548at2"/>
<dbReference type="EMBL" id="FR872582">
    <property type="protein sequence ID" value="CCB87902.1"/>
    <property type="molecule type" value="Genomic_DNA"/>
</dbReference>
<dbReference type="EC" id="5.2.1.8" evidence="4"/>
<dbReference type="KEGG" id="sng:SNE_A00240"/>
<dbReference type="Gene3D" id="3.10.50.40">
    <property type="match status" value="1"/>
</dbReference>
<dbReference type="RefSeq" id="WP_013942369.1">
    <property type="nucleotide sequence ID" value="NC_015713.1"/>
</dbReference>
<keyword evidence="3 4" id="KW-0413">Isomerase</keyword>
<protein>
    <recommendedName>
        <fullName evidence="4">Peptidyl-prolyl cis-trans isomerase</fullName>
        <ecNumber evidence="4">5.2.1.8</ecNumber>
    </recommendedName>
</protein>
<dbReference type="HOGENOM" id="CLU_1229205_0_0_0"/>